<dbReference type="PANTHER" id="PTHR30158:SF24">
    <property type="entry name" value="HLYD FAMILY SECRETION PROTEIN"/>
    <property type="match status" value="1"/>
</dbReference>
<dbReference type="GO" id="GO:0046677">
    <property type="term" value="P:response to antibiotic"/>
    <property type="evidence" value="ECO:0007669"/>
    <property type="project" value="TreeGrafter"/>
</dbReference>
<evidence type="ECO:0000256" key="1">
    <source>
        <dbReference type="ARBA" id="ARBA00004196"/>
    </source>
</evidence>
<dbReference type="Pfam" id="PF25876">
    <property type="entry name" value="HH_MFP_RND"/>
    <property type="match status" value="1"/>
</dbReference>
<reference evidence="6" key="1">
    <citation type="submission" date="2016-10" db="EMBL/GenBank/DDBJ databases">
        <title>Sequence of Gallionella enrichment culture.</title>
        <authorList>
            <person name="Poehlein A."/>
            <person name="Muehling M."/>
            <person name="Daniel R."/>
        </authorList>
    </citation>
    <scope>NUCLEOTIDE SEQUENCE</scope>
</reference>
<dbReference type="FunFam" id="2.40.420.20:FF:000001">
    <property type="entry name" value="Efflux RND transporter periplasmic adaptor subunit"/>
    <property type="match status" value="1"/>
</dbReference>
<evidence type="ECO:0000259" key="3">
    <source>
        <dbReference type="Pfam" id="PF25917"/>
    </source>
</evidence>
<dbReference type="Pfam" id="PF25917">
    <property type="entry name" value="BSH_RND"/>
    <property type="match status" value="1"/>
</dbReference>
<dbReference type="InterPro" id="IPR006143">
    <property type="entry name" value="RND_pump_MFP"/>
</dbReference>
<evidence type="ECO:0000259" key="2">
    <source>
        <dbReference type="Pfam" id="PF25876"/>
    </source>
</evidence>
<evidence type="ECO:0000259" key="4">
    <source>
        <dbReference type="Pfam" id="PF25944"/>
    </source>
</evidence>
<comment type="subcellular location">
    <subcellularLocation>
        <location evidence="1">Cell envelope</location>
    </subcellularLocation>
</comment>
<dbReference type="Gene3D" id="2.40.30.170">
    <property type="match status" value="1"/>
</dbReference>
<sequence>MVRRPFVKTVLVAAALLTAVPALAQQQGNPPPVTVSAPLRAKVVDWLENSGQFQAIDSVELRARVSGYLTEIHFTDGQMVKKGDLLFVIDPRPYEIAVASARAQVAQAEATVELTKRQLERGAELRRKDFLSASDYDTRLQQQKVALASLDVARAALRDAQLNLDYTHITAPVGGRMGARQVSVGNLITAGGSGSGTLLSTLVSLDPLYLGFDLSEADLLKFKRAVAAGQVGKAEGGRLPVDLRLMDESHWSRRGTLDFLDNQVDRASGTIHARAVVANPGRFILPGQFARVRMPASAPHMALLVPEAALITDQSDKMVMTVAADGMVVPKVVTTGPLIDGLQVIESGLKPDDRVVINGLMRARPGAKVTAQPGHIAAPKSLDGN</sequence>
<dbReference type="GO" id="GO:0022857">
    <property type="term" value="F:transmembrane transporter activity"/>
    <property type="evidence" value="ECO:0007669"/>
    <property type="project" value="InterPro"/>
</dbReference>
<proteinExistence type="predicted"/>
<dbReference type="Pfam" id="PF25967">
    <property type="entry name" value="RND-MFP_C"/>
    <property type="match status" value="1"/>
</dbReference>
<dbReference type="SUPFAM" id="SSF111369">
    <property type="entry name" value="HlyD-like secretion proteins"/>
    <property type="match status" value="1"/>
</dbReference>
<dbReference type="AlphaFoldDB" id="A0A1J5R2N2"/>
<dbReference type="EMBL" id="MLJW01000300">
    <property type="protein sequence ID" value="OIQ90206.1"/>
    <property type="molecule type" value="Genomic_DNA"/>
</dbReference>
<dbReference type="InterPro" id="IPR058627">
    <property type="entry name" value="MdtA-like_C"/>
</dbReference>
<dbReference type="GO" id="GO:0030313">
    <property type="term" value="C:cell envelope"/>
    <property type="evidence" value="ECO:0007669"/>
    <property type="project" value="UniProtKB-SubCell"/>
</dbReference>
<dbReference type="Gene3D" id="2.40.420.20">
    <property type="match status" value="1"/>
</dbReference>
<feature type="domain" description="Multidrug resistance protein MdtA-like alpha-helical hairpin" evidence="2">
    <location>
        <begin position="98"/>
        <end position="167"/>
    </location>
</feature>
<protein>
    <submittedName>
        <fullName evidence="6">Efflux pump periplasmic linker BepF</fullName>
    </submittedName>
</protein>
<dbReference type="InterPro" id="IPR058624">
    <property type="entry name" value="MdtA-like_HH"/>
</dbReference>
<name>A0A1J5R2N2_9ZZZZ</name>
<comment type="caution">
    <text evidence="6">The sequence shown here is derived from an EMBL/GenBank/DDBJ whole genome shotgun (WGS) entry which is preliminary data.</text>
</comment>
<dbReference type="Gene3D" id="2.40.50.100">
    <property type="match status" value="1"/>
</dbReference>
<dbReference type="Pfam" id="PF25944">
    <property type="entry name" value="Beta-barrel_RND"/>
    <property type="match status" value="1"/>
</dbReference>
<accession>A0A1J5R2N2</accession>
<feature type="domain" description="Multidrug resistance protein MdtA-like barrel-sandwich hybrid" evidence="3">
    <location>
        <begin position="58"/>
        <end position="192"/>
    </location>
</feature>
<evidence type="ECO:0000259" key="5">
    <source>
        <dbReference type="Pfam" id="PF25967"/>
    </source>
</evidence>
<feature type="domain" description="Multidrug resistance protein MdtA-like beta-barrel" evidence="4">
    <location>
        <begin position="207"/>
        <end position="295"/>
    </location>
</feature>
<gene>
    <name evidence="6" type="primary">bepF_6</name>
    <name evidence="6" type="ORF">GALL_278920</name>
</gene>
<feature type="domain" description="Multidrug resistance protein MdtA-like C-terminal permuted SH3" evidence="5">
    <location>
        <begin position="302"/>
        <end position="361"/>
    </location>
</feature>
<organism evidence="6">
    <name type="scientific">mine drainage metagenome</name>
    <dbReference type="NCBI Taxonomy" id="410659"/>
    <lineage>
        <taxon>unclassified sequences</taxon>
        <taxon>metagenomes</taxon>
        <taxon>ecological metagenomes</taxon>
    </lineage>
</organism>
<dbReference type="PANTHER" id="PTHR30158">
    <property type="entry name" value="ACRA/E-RELATED COMPONENT OF DRUG EFFLUX TRANSPORTER"/>
    <property type="match status" value="1"/>
</dbReference>
<dbReference type="InterPro" id="IPR058626">
    <property type="entry name" value="MdtA-like_b-barrel"/>
</dbReference>
<dbReference type="NCBIfam" id="TIGR01730">
    <property type="entry name" value="RND_mfp"/>
    <property type="match status" value="1"/>
</dbReference>
<dbReference type="InterPro" id="IPR058625">
    <property type="entry name" value="MdtA-like_BSH"/>
</dbReference>
<dbReference type="Gene3D" id="1.10.287.470">
    <property type="entry name" value="Helix hairpin bin"/>
    <property type="match status" value="1"/>
</dbReference>
<dbReference type="GO" id="GO:0005886">
    <property type="term" value="C:plasma membrane"/>
    <property type="evidence" value="ECO:0007669"/>
    <property type="project" value="TreeGrafter"/>
</dbReference>
<evidence type="ECO:0000313" key="6">
    <source>
        <dbReference type="EMBL" id="OIQ90206.1"/>
    </source>
</evidence>